<evidence type="ECO:0008006" key="4">
    <source>
        <dbReference type="Google" id="ProtNLM"/>
    </source>
</evidence>
<dbReference type="EMBL" id="CP011568">
    <property type="protein sequence ID" value="AKJ70311.2"/>
    <property type="molecule type" value="Genomic_DNA"/>
</dbReference>
<dbReference type="AlphaFoldDB" id="A0A0G3EZU9"/>
<evidence type="ECO:0000313" key="2">
    <source>
        <dbReference type="EMBL" id="AKJ70311.2"/>
    </source>
</evidence>
<organism evidence="2 3">
    <name type="scientific">Pandoraea thiooxydans</name>
    <dbReference type="NCBI Taxonomy" id="445709"/>
    <lineage>
        <taxon>Bacteria</taxon>
        <taxon>Pseudomonadati</taxon>
        <taxon>Pseudomonadota</taxon>
        <taxon>Betaproteobacteria</taxon>
        <taxon>Burkholderiales</taxon>
        <taxon>Burkholderiaceae</taxon>
        <taxon>Pandoraea</taxon>
    </lineage>
</organism>
<sequence length="235" mass="25267">MTIRTRPLLLTLLVIAAIVGAVVWWRPARLPAGPSPVMPSTQVGAAVGASAGGASQAAAPVKLSAAWLALTPAQKSALAPLADSWGHMSQFQRDKWLAIARRYHKLSPAGRDRLHERMRAWLRLTPQQKRIARENYLNAKSLPPDAKAEAWKKYQQLSEAQKKRLAAEYRDRKRPSVVTAPPSGKPGVQNPYDAVHRRAAQAASAPAAASALPASAPAALPSSPPSPVNSDLYQH</sequence>
<dbReference type="InterPro" id="IPR021455">
    <property type="entry name" value="DUF3106"/>
</dbReference>
<feature type="compositionally biased region" description="Low complexity" evidence="1">
    <location>
        <begin position="200"/>
        <end position="221"/>
    </location>
</feature>
<evidence type="ECO:0000256" key="1">
    <source>
        <dbReference type="SAM" id="MobiDB-lite"/>
    </source>
</evidence>
<name>A0A0G3EZU9_9BURK</name>
<gene>
    <name evidence="2" type="ORF">ABW99_02430</name>
</gene>
<dbReference type="KEGG" id="ptx:ABW99_02430"/>
<feature type="region of interest" description="Disordered" evidence="1">
    <location>
        <begin position="162"/>
        <end position="235"/>
    </location>
</feature>
<dbReference type="RefSeq" id="WP_052892564.1">
    <property type="nucleotide sequence ID" value="NZ_CP011568.3"/>
</dbReference>
<keyword evidence="3" id="KW-1185">Reference proteome</keyword>
<feature type="compositionally biased region" description="Basic and acidic residues" evidence="1">
    <location>
        <begin position="162"/>
        <end position="171"/>
    </location>
</feature>
<proteinExistence type="predicted"/>
<dbReference type="Proteomes" id="UP000036700">
    <property type="component" value="Chromosome"/>
</dbReference>
<accession>A0A0G3EZU9</accession>
<evidence type="ECO:0000313" key="3">
    <source>
        <dbReference type="Proteomes" id="UP000036700"/>
    </source>
</evidence>
<dbReference type="OrthoDB" id="9796567at2"/>
<dbReference type="STRING" id="445709.ABW99_02430"/>
<dbReference type="Pfam" id="PF11304">
    <property type="entry name" value="DUF3106"/>
    <property type="match status" value="1"/>
</dbReference>
<reference evidence="3" key="1">
    <citation type="submission" date="2015-06" db="EMBL/GenBank/DDBJ databases">
        <authorList>
            <person name="Lim Y.L."/>
            <person name="Ee R."/>
            <person name="Yong D."/>
            <person name="How K.Y."/>
            <person name="Yin W.F."/>
            <person name="Chan K.G."/>
        </authorList>
    </citation>
    <scope>NUCLEOTIDE SEQUENCE [LARGE SCALE GENOMIC DNA]</scope>
    <source>
        <strain evidence="3">DSM 25325</strain>
    </source>
</reference>
<protein>
    <recommendedName>
        <fullName evidence="4">Transmembrane protein</fullName>
    </recommendedName>
</protein>